<protein>
    <submittedName>
        <fullName evidence="2">Uncharacterized protein</fullName>
    </submittedName>
</protein>
<comment type="caution">
    <text evidence="2">The sequence shown here is derived from an EMBL/GenBank/DDBJ whole genome shotgun (WGS) entry which is preliminary data.</text>
</comment>
<dbReference type="AlphaFoldDB" id="A0A929MNI9"/>
<accession>A0A929MNI9</accession>
<dbReference type="EMBL" id="JABZFV010000044">
    <property type="protein sequence ID" value="MBF0934631.1"/>
    <property type="molecule type" value="Genomic_DNA"/>
</dbReference>
<evidence type="ECO:0000313" key="2">
    <source>
        <dbReference type="EMBL" id="MBF0934631.1"/>
    </source>
</evidence>
<organism evidence="2 3">
    <name type="scientific">Abiotrophia defectiva</name>
    <name type="common">Streptococcus defectivus</name>
    <dbReference type="NCBI Taxonomy" id="46125"/>
    <lineage>
        <taxon>Bacteria</taxon>
        <taxon>Bacillati</taxon>
        <taxon>Bacillota</taxon>
        <taxon>Bacilli</taxon>
        <taxon>Lactobacillales</taxon>
        <taxon>Aerococcaceae</taxon>
        <taxon>Abiotrophia</taxon>
    </lineage>
</organism>
<feature type="transmembrane region" description="Helical" evidence="1">
    <location>
        <begin position="61"/>
        <end position="81"/>
    </location>
</feature>
<evidence type="ECO:0000313" key="3">
    <source>
        <dbReference type="Proteomes" id="UP000757900"/>
    </source>
</evidence>
<keyword evidence="1" id="KW-0812">Transmembrane</keyword>
<name>A0A929MNI9_ABIDE</name>
<proteinExistence type="predicted"/>
<sequence length="170" mass="19730">MQVRQNDEANRLLFEGKVRVSHVFGVRFLSGLLMALVMLGGFILCLHLLQAVGLWQEDLKGWSEASFIISGILVWMLGDWLHNKLWERQVRILDLGDQACLQVGRDQDYYNWQALRKVRAYRFYARHGQVSTYNLVLVFEGRTYRFSSSDESLVALSELGQALQSYLKQR</sequence>
<feature type="transmembrane region" description="Helical" evidence="1">
    <location>
        <begin position="28"/>
        <end position="49"/>
    </location>
</feature>
<dbReference type="Proteomes" id="UP000757900">
    <property type="component" value="Unassembled WGS sequence"/>
</dbReference>
<keyword evidence="1" id="KW-1133">Transmembrane helix</keyword>
<evidence type="ECO:0000256" key="1">
    <source>
        <dbReference type="SAM" id="Phobius"/>
    </source>
</evidence>
<keyword evidence="1" id="KW-0472">Membrane</keyword>
<gene>
    <name evidence="2" type="ORF">HXK00_03170</name>
</gene>
<reference evidence="2" key="1">
    <citation type="submission" date="2020-04" db="EMBL/GenBank/DDBJ databases">
        <title>Deep metagenomics examines the oral microbiome during advanced dental caries in children, revealing novel taxa and co-occurrences with host molecules.</title>
        <authorList>
            <person name="Baker J.L."/>
            <person name="Morton J.T."/>
            <person name="Dinis M."/>
            <person name="Alvarez R."/>
            <person name="Tran N.C."/>
            <person name="Knight R."/>
            <person name="Edlund A."/>
        </authorList>
    </citation>
    <scope>NUCLEOTIDE SEQUENCE</scope>
    <source>
        <strain evidence="2">JCVI_23_bin.16</strain>
    </source>
</reference>